<dbReference type="EMBL" id="CP009896">
    <property type="protein sequence ID" value="AIY16891.1"/>
    <property type="molecule type" value="Genomic_DNA"/>
</dbReference>
<dbReference type="Proteomes" id="UP000030300">
    <property type="component" value="Chromosome"/>
</dbReference>
<feature type="domain" description="PPM-type phosphatase" evidence="2">
    <location>
        <begin position="31"/>
        <end position="269"/>
    </location>
</feature>
<dbReference type="InterPro" id="IPR036457">
    <property type="entry name" value="PPM-type-like_dom_sf"/>
</dbReference>
<organism evidence="3 4">
    <name type="scientific">Nocardioides simplex</name>
    <name type="common">Arthrobacter simplex</name>
    <dbReference type="NCBI Taxonomy" id="2045"/>
    <lineage>
        <taxon>Bacteria</taxon>
        <taxon>Bacillati</taxon>
        <taxon>Actinomycetota</taxon>
        <taxon>Actinomycetes</taxon>
        <taxon>Propionibacteriales</taxon>
        <taxon>Nocardioidaceae</taxon>
        <taxon>Pimelobacter</taxon>
    </lineage>
</organism>
<proteinExistence type="predicted"/>
<name>A0A0A1DHN0_NOCSI</name>
<dbReference type="Gene3D" id="3.60.40.10">
    <property type="entry name" value="PPM-type phosphatase domain"/>
    <property type="match status" value="1"/>
</dbReference>
<dbReference type="RefSeq" id="WP_038677853.1">
    <property type="nucleotide sequence ID" value="NZ_BJMC01000008.1"/>
</dbReference>
<evidence type="ECO:0000259" key="2">
    <source>
        <dbReference type="Pfam" id="PF13672"/>
    </source>
</evidence>
<reference evidence="3 4" key="1">
    <citation type="journal article" date="2015" name="Genome Announc.">
        <title>Complete Genome Sequence of Steroid-Transforming Nocardioides simplex VKM Ac-2033D.</title>
        <authorList>
            <person name="Shtratnikova V.Y."/>
            <person name="Schelkunov M.I."/>
            <person name="Pekov Y.A."/>
            <person name="Fokina V.V."/>
            <person name="Logacheva M.D."/>
            <person name="Sokolov S.L."/>
            <person name="Bragin E.Y."/>
            <person name="Ashapkin V.V."/>
            <person name="Donova M.V."/>
        </authorList>
    </citation>
    <scope>NUCLEOTIDE SEQUENCE [LARGE SCALE GENOMIC DNA]</scope>
    <source>
        <strain evidence="3 4">VKM Ac-2033D</strain>
    </source>
</reference>
<feature type="compositionally biased region" description="Basic and acidic residues" evidence="1">
    <location>
        <begin position="7"/>
        <end position="17"/>
    </location>
</feature>
<protein>
    <recommendedName>
        <fullName evidence="2">PPM-type phosphatase domain-containing protein</fullName>
    </recommendedName>
</protein>
<gene>
    <name evidence="3" type="ORF">KR76_09190</name>
</gene>
<evidence type="ECO:0000313" key="3">
    <source>
        <dbReference type="EMBL" id="AIY16891.1"/>
    </source>
</evidence>
<keyword evidence="4" id="KW-1185">Reference proteome</keyword>
<dbReference type="KEGG" id="psim:KR76_09190"/>
<dbReference type="InterPro" id="IPR001932">
    <property type="entry name" value="PPM-type_phosphatase-like_dom"/>
</dbReference>
<feature type="region of interest" description="Disordered" evidence="1">
    <location>
        <begin position="1"/>
        <end position="21"/>
    </location>
</feature>
<evidence type="ECO:0000256" key="1">
    <source>
        <dbReference type="SAM" id="MobiDB-lite"/>
    </source>
</evidence>
<dbReference type="SUPFAM" id="SSF81606">
    <property type="entry name" value="PP2C-like"/>
    <property type="match status" value="1"/>
</dbReference>
<accession>A0A0A1DHN0</accession>
<sequence>MTQPPFDGRRPEIDRPADVGPTWTTLADTRIGSVHVRDQLPIQDAVLTWNDHALGHAVVAVADGHGHRLHFRSDTGAALAVISAVEELRRVLPELRPGDPDAAHDAVRRAGAALVATWTAKVEHHLAANPYSPAEEEIGAAADPLRAYGSTILAAAATPDLLVFVQIGDGDSVLVSADGVASRPLPEDPDLDGLHTTSLCQPRPLDALRVSVVGAGGDEVALVFLCTDGFGRSRVDADGWWRQTGEQLVEFIRDRGLGWVREQLPEWLAEPAEIGGDDTTMALLVRSDVAGISRPDLADTVPVPDAPDDAAGG</sequence>
<dbReference type="eggNOG" id="COG0631">
    <property type="taxonomic scope" value="Bacteria"/>
</dbReference>
<dbReference type="STRING" id="2045.KR76_09190"/>
<dbReference type="OrthoDB" id="4051696at2"/>
<dbReference type="GeneID" id="96609075"/>
<evidence type="ECO:0000313" key="4">
    <source>
        <dbReference type="Proteomes" id="UP000030300"/>
    </source>
</evidence>
<dbReference type="Pfam" id="PF13672">
    <property type="entry name" value="PP2C_2"/>
    <property type="match status" value="1"/>
</dbReference>
<dbReference type="HOGENOM" id="CLU_052010_0_0_11"/>
<dbReference type="AlphaFoldDB" id="A0A0A1DHN0"/>